<dbReference type="SUPFAM" id="SSF55666">
    <property type="entry name" value="Ribonuclease PH domain 2-like"/>
    <property type="match status" value="1"/>
</dbReference>
<feature type="region of interest" description="Disordered" evidence="2">
    <location>
        <begin position="71"/>
        <end position="106"/>
    </location>
</feature>
<dbReference type="Gene3D" id="3.30.230.70">
    <property type="entry name" value="GHMP Kinase, N-terminal domain"/>
    <property type="match status" value="1"/>
</dbReference>
<protein>
    <recommendedName>
        <fullName evidence="3">Exoribonuclease phosphorolytic domain-containing protein</fullName>
    </recommendedName>
</protein>
<accession>A0AAV5GWS2</accession>
<dbReference type="InterPro" id="IPR050080">
    <property type="entry name" value="RNase_PH"/>
</dbReference>
<evidence type="ECO:0000313" key="5">
    <source>
        <dbReference type="Proteomes" id="UP001342314"/>
    </source>
</evidence>
<comment type="caution">
    <text evidence="4">The sequence shown here is derived from an EMBL/GenBank/DDBJ whole genome shotgun (WGS) entry which is preliminary data.</text>
</comment>
<dbReference type="AlphaFoldDB" id="A0AAV5GWS2"/>
<evidence type="ECO:0000313" key="4">
    <source>
        <dbReference type="EMBL" id="GJN93941.1"/>
    </source>
</evidence>
<dbReference type="PANTHER" id="PTHR11953:SF0">
    <property type="entry name" value="EXOSOME COMPLEX COMPONENT RRP41"/>
    <property type="match status" value="1"/>
</dbReference>
<evidence type="ECO:0000256" key="2">
    <source>
        <dbReference type="SAM" id="MobiDB-lite"/>
    </source>
</evidence>
<dbReference type="InterPro" id="IPR001247">
    <property type="entry name" value="ExoRNase_PH_dom1"/>
</dbReference>
<evidence type="ECO:0000259" key="3">
    <source>
        <dbReference type="Pfam" id="PF01138"/>
    </source>
</evidence>
<dbReference type="GO" id="GO:0034475">
    <property type="term" value="P:U4 snRNA 3'-end processing"/>
    <property type="evidence" value="ECO:0007669"/>
    <property type="project" value="TreeGrafter"/>
</dbReference>
<dbReference type="Pfam" id="PF01138">
    <property type="entry name" value="RNase_PH"/>
    <property type="match status" value="1"/>
</dbReference>
<comment type="similarity">
    <text evidence="1">Belongs to the RNase PH family.</text>
</comment>
<dbReference type="EMBL" id="BQKY01000015">
    <property type="protein sequence ID" value="GJN93941.1"/>
    <property type="molecule type" value="Genomic_DNA"/>
</dbReference>
<organism evidence="4 5">
    <name type="scientific">Rhodotorula paludigena</name>
    <dbReference type="NCBI Taxonomy" id="86838"/>
    <lineage>
        <taxon>Eukaryota</taxon>
        <taxon>Fungi</taxon>
        <taxon>Dikarya</taxon>
        <taxon>Basidiomycota</taxon>
        <taxon>Pucciniomycotina</taxon>
        <taxon>Microbotryomycetes</taxon>
        <taxon>Sporidiobolales</taxon>
        <taxon>Sporidiobolaceae</taxon>
        <taxon>Rhodotorula</taxon>
    </lineage>
</organism>
<reference evidence="4 5" key="1">
    <citation type="submission" date="2021-12" db="EMBL/GenBank/DDBJ databases">
        <title>High titer production of polyol ester of fatty acids by Rhodotorula paludigena BS15 towards product separation-free biomass refinery.</title>
        <authorList>
            <person name="Mano J."/>
            <person name="Ono H."/>
            <person name="Tanaka T."/>
            <person name="Naito K."/>
            <person name="Sushida H."/>
            <person name="Ike M."/>
            <person name="Tokuyasu K."/>
            <person name="Kitaoka M."/>
        </authorList>
    </citation>
    <scope>NUCLEOTIDE SEQUENCE [LARGE SCALE GENOMIC DNA]</scope>
    <source>
        <strain evidence="4 5">BS15</strain>
    </source>
</reference>
<sequence length="362" mass="36788">MQSRTQLLTPSALRLDSRLPLELRDLSLSILPAPPSPSASSAASPSSSALPPAGADGYALASHGLTSVSSSVFGPREPARSGAWSGAGAAAQGGPATAGGAQKGDRGSVNVEVGVAAWSERVGQGQASEGGVRRGGKDRRTIELAAAVKNTFEPVLLLHLYPRSAIDIYLQILENDGCFEARDEGERAVLQAAINATSLALISAGLPLSDYVCSLSLASYPSLPPLGPAQIPPFALSTPSAAFSNDAAAPPGSGSTTLLDLVHAEEQGLPNLTVAVLPRSGRVTLVNLETRVGVGRFEEMLRWGVEGAKVVQQAMEEAVRTWAASLAAPQQQLGALFPGLLGSGAGGAGGGGGGDEDDEMDL</sequence>
<dbReference type="GO" id="GO:0000177">
    <property type="term" value="C:cytoplasmic exosome (RNase complex)"/>
    <property type="evidence" value="ECO:0007669"/>
    <property type="project" value="TreeGrafter"/>
</dbReference>
<dbReference type="SUPFAM" id="SSF54211">
    <property type="entry name" value="Ribosomal protein S5 domain 2-like"/>
    <property type="match status" value="1"/>
</dbReference>
<keyword evidence="5" id="KW-1185">Reference proteome</keyword>
<dbReference type="GO" id="GO:0000176">
    <property type="term" value="C:nuclear exosome (RNase complex)"/>
    <property type="evidence" value="ECO:0007669"/>
    <property type="project" value="UniProtKB-ARBA"/>
</dbReference>
<dbReference type="Proteomes" id="UP001342314">
    <property type="component" value="Unassembled WGS sequence"/>
</dbReference>
<evidence type="ECO:0000256" key="1">
    <source>
        <dbReference type="ARBA" id="ARBA00006678"/>
    </source>
</evidence>
<name>A0AAV5GWS2_9BASI</name>
<dbReference type="PANTHER" id="PTHR11953">
    <property type="entry name" value="EXOSOME COMPLEX COMPONENT"/>
    <property type="match status" value="1"/>
</dbReference>
<dbReference type="GO" id="GO:0071051">
    <property type="term" value="P:poly(A)-dependent snoRNA 3'-end processing"/>
    <property type="evidence" value="ECO:0007669"/>
    <property type="project" value="TreeGrafter"/>
</dbReference>
<dbReference type="GO" id="GO:0016075">
    <property type="term" value="P:rRNA catabolic process"/>
    <property type="evidence" value="ECO:0007669"/>
    <property type="project" value="TreeGrafter"/>
</dbReference>
<dbReference type="InterPro" id="IPR036345">
    <property type="entry name" value="ExoRNase_PH_dom2_sf"/>
</dbReference>
<dbReference type="InterPro" id="IPR020568">
    <property type="entry name" value="Ribosomal_Su5_D2-typ_SF"/>
</dbReference>
<dbReference type="GO" id="GO:0003723">
    <property type="term" value="F:RNA binding"/>
    <property type="evidence" value="ECO:0007669"/>
    <property type="project" value="TreeGrafter"/>
</dbReference>
<feature type="domain" description="Exoribonuclease phosphorolytic" evidence="3">
    <location>
        <begin position="54"/>
        <end position="207"/>
    </location>
</feature>
<dbReference type="GO" id="GO:0071028">
    <property type="term" value="P:nuclear mRNA surveillance"/>
    <property type="evidence" value="ECO:0007669"/>
    <property type="project" value="TreeGrafter"/>
</dbReference>
<proteinExistence type="inferred from homology"/>
<dbReference type="InterPro" id="IPR027408">
    <property type="entry name" value="PNPase/RNase_PH_dom_sf"/>
</dbReference>
<gene>
    <name evidence="4" type="ORF">Rhopal_007000-T1</name>
</gene>
<dbReference type="GO" id="GO:0005730">
    <property type="term" value="C:nucleolus"/>
    <property type="evidence" value="ECO:0007669"/>
    <property type="project" value="TreeGrafter"/>
</dbReference>
<feature type="compositionally biased region" description="Low complexity" evidence="2">
    <location>
        <begin position="82"/>
        <end position="100"/>
    </location>
</feature>